<gene>
    <name evidence="2" type="ORF">M430DRAFT_40032</name>
</gene>
<proteinExistence type="predicted"/>
<dbReference type="EMBL" id="KZ679008">
    <property type="protein sequence ID" value="PSS22781.1"/>
    <property type="molecule type" value="Genomic_DNA"/>
</dbReference>
<evidence type="ECO:0000256" key="1">
    <source>
        <dbReference type="SAM" id="SignalP"/>
    </source>
</evidence>
<organism evidence="2 3">
    <name type="scientific">Amorphotheca resinae ATCC 22711</name>
    <dbReference type="NCBI Taxonomy" id="857342"/>
    <lineage>
        <taxon>Eukaryota</taxon>
        <taxon>Fungi</taxon>
        <taxon>Dikarya</taxon>
        <taxon>Ascomycota</taxon>
        <taxon>Pezizomycotina</taxon>
        <taxon>Leotiomycetes</taxon>
        <taxon>Helotiales</taxon>
        <taxon>Amorphothecaceae</taxon>
        <taxon>Amorphotheca</taxon>
    </lineage>
</organism>
<reference evidence="2 3" key="1">
    <citation type="journal article" date="2018" name="New Phytol.">
        <title>Comparative genomics and transcriptomics depict ericoid mycorrhizal fungi as versatile saprotrophs and plant mutualists.</title>
        <authorList>
            <person name="Martino E."/>
            <person name="Morin E."/>
            <person name="Grelet G.A."/>
            <person name="Kuo A."/>
            <person name="Kohler A."/>
            <person name="Daghino S."/>
            <person name="Barry K.W."/>
            <person name="Cichocki N."/>
            <person name="Clum A."/>
            <person name="Dockter R.B."/>
            <person name="Hainaut M."/>
            <person name="Kuo R.C."/>
            <person name="LaButti K."/>
            <person name="Lindahl B.D."/>
            <person name="Lindquist E.A."/>
            <person name="Lipzen A."/>
            <person name="Khouja H.R."/>
            <person name="Magnuson J."/>
            <person name="Murat C."/>
            <person name="Ohm R.A."/>
            <person name="Singer S.W."/>
            <person name="Spatafora J.W."/>
            <person name="Wang M."/>
            <person name="Veneault-Fourrey C."/>
            <person name="Henrissat B."/>
            <person name="Grigoriev I.V."/>
            <person name="Martin F.M."/>
            <person name="Perotto S."/>
        </authorList>
    </citation>
    <scope>NUCLEOTIDE SEQUENCE [LARGE SCALE GENOMIC DNA]</scope>
    <source>
        <strain evidence="2 3">ATCC 22711</strain>
    </source>
</reference>
<dbReference type="Proteomes" id="UP000241818">
    <property type="component" value="Unassembled WGS sequence"/>
</dbReference>
<dbReference type="InParanoid" id="A0A2T3B7G1"/>
<dbReference type="RefSeq" id="XP_024722827.1">
    <property type="nucleotide sequence ID" value="XM_024867361.1"/>
</dbReference>
<accession>A0A2T3B7G1</accession>
<evidence type="ECO:0000313" key="3">
    <source>
        <dbReference type="Proteomes" id="UP000241818"/>
    </source>
</evidence>
<dbReference type="AlphaFoldDB" id="A0A2T3B7G1"/>
<sequence>MKLLSMYLVALYALFTSVFAGVVQQRAPSDALSVLKNLNQQAEPYTNTINSTITPLSKDSSPADLSAAATVVAQALQGLEGIVTNAVEVLTGNEPLKSVTIRQDPTGTAAASTLSALLAEISGLSWQLQDLFGLSGPVGQALGPLVSSVTNLWAVVLAL</sequence>
<keyword evidence="1" id="KW-0732">Signal</keyword>
<feature type="chain" id="PRO_5015399660" evidence="1">
    <location>
        <begin position="21"/>
        <end position="159"/>
    </location>
</feature>
<dbReference type="GeneID" id="36575442"/>
<keyword evidence="3" id="KW-1185">Reference proteome</keyword>
<dbReference type="OrthoDB" id="10471936at2759"/>
<feature type="signal peptide" evidence="1">
    <location>
        <begin position="1"/>
        <end position="20"/>
    </location>
</feature>
<evidence type="ECO:0000313" key="2">
    <source>
        <dbReference type="EMBL" id="PSS22781.1"/>
    </source>
</evidence>
<name>A0A2T3B7G1_AMORE</name>
<protein>
    <submittedName>
        <fullName evidence="2">Uncharacterized protein</fullName>
    </submittedName>
</protein>